<accession>A0A8J7W7C1</accession>
<dbReference type="GO" id="GO:0006567">
    <property type="term" value="P:L-threonine catabolic process"/>
    <property type="evidence" value="ECO:0007669"/>
    <property type="project" value="InterPro"/>
</dbReference>
<dbReference type="Gene3D" id="3.30.70.260">
    <property type="match status" value="1"/>
</dbReference>
<organism evidence="7 8">
    <name type="scientific">Methanocalculus chunghsingensis</name>
    <dbReference type="NCBI Taxonomy" id="156457"/>
    <lineage>
        <taxon>Archaea</taxon>
        <taxon>Methanobacteriati</taxon>
        <taxon>Methanobacteriota</taxon>
        <taxon>Stenosarchaea group</taxon>
        <taxon>Methanomicrobia</taxon>
        <taxon>Methanomicrobiales</taxon>
        <taxon>Methanocalculaceae</taxon>
        <taxon>Methanocalculus</taxon>
    </lineage>
</organism>
<dbReference type="InterPro" id="IPR001926">
    <property type="entry name" value="TrpB-like_PALP"/>
</dbReference>
<dbReference type="PROSITE" id="PS00165">
    <property type="entry name" value="DEHYDRATASE_SER_THR"/>
    <property type="match status" value="1"/>
</dbReference>
<keyword evidence="8" id="KW-1185">Reference proteome</keyword>
<dbReference type="SUPFAM" id="SSF53686">
    <property type="entry name" value="Tryptophan synthase beta subunit-like PLP-dependent enzymes"/>
    <property type="match status" value="1"/>
</dbReference>
<dbReference type="Proteomes" id="UP000730161">
    <property type="component" value="Unassembled WGS sequence"/>
</dbReference>
<evidence type="ECO:0000256" key="3">
    <source>
        <dbReference type="ARBA" id="ARBA00012096"/>
    </source>
</evidence>
<evidence type="ECO:0000256" key="5">
    <source>
        <dbReference type="ARBA" id="ARBA00023239"/>
    </source>
</evidence>
<evidence type="ECO:0000313" key="8">
    <source>
        <dbReference type="Proteomes" id="UP000730161"/>
    </source>
</evidence>
<name>A0A8J7W7C1_9EURY</name>
<keyword evidence="5" id="KW-0456">Lyase</keyword>
<dbReference type="PROSITE" id="PS51671">
    <property type="entry name" value="ACT"/>
    <property type="match status" value="1"/>
</dbReference>
<dbReference type="EMBL" id="JWHL01000018">
    <property type="protein sequence ID" value="MBR1369719.1"/>
    <property type="molecule type" value="Genomic_DNA"/>
</dbReference>
<dbReference type="FunFam" id="3.40.50.1100:FF:000007">
    <property type="entry name" value="L-threonine dehydratase catabolic TdcB"/>
    <property type="match status" value="1"/>
</dbReference>
<dbReference type="GO" id="GO:0030170">
    <property type="term" value="F:pyridoxal phosphate binding"/>
    <property type="evidence" value="ECO:0007669"/>
    <property type="project" value="InterPro"/>
</dbReference>
<evidence type="ECO:0000313" key="7">
    <source>
        <dbReference type="EMBL" id="MBR1369719.1"/>
    </source>
</evidence>
<keyword evidence="4" id="KW-0663">Pyridoxal phosphate</keyword>
<protein>
    <recommendedName>
        <fullName evidence="3">threonine ammonia-lyase</fullName>
        <ecNumber evidence="3">4.3.1.19</ecNumber>
    </recommendedName>
</protein>
<comment type="cofactor">
    <cofactor evidence="1">
        <name>pyridoxal 5'-phosphate</name>
        <dbReference type="ChEBI" id="CHEBI:597326"/>
    </cofactor>
</comment>
<sequence length="399" mass="42562">MLSPDDISAAYDRISPYIFKTPLVYSPTFSGMTGADVYLKLETLQKTGSFKLRGATNAILNNRSLIGPNGVVAASAGNHAQGVALAAGIAGVRATIVMPVGSSVAKQEATRGYGAEVILAGKTLDETVRYARGLEEKGLFFIHPYDNEEVIAGAGTIGYEILMDLKEPDYIIVPVGGGGLMAGIATAVKGRGTKTRIIGVQASACDAAYRAFQDGKRHLVMPDKTIADGIAVPCVGEIPFEILRTYGDDICLVSEEEMIDAILLLIERKRIIAEAAGAAPLAALVSGRRTFPLGSTVVLVISGGNIDLSLLQRVITQGQIRKDHLLLLSIVIDDRPGSLADLLTVIADAGGNILDLSQRRDRKDLHPTEIRVEIEIEVRGADHQQRIRSHLLSAGYQLK</sequence>
<gene>
    <name evidence="7" type="ORF">RJ53_09630</name>
</gene>
<dbReference type="OrthoDB" id="9915at2157"/>
<dbReference type="RefSeq" id="WP_211531463.1">
    <property type="nucleotide sequence ID" value="NZ_JWHL01000018.1"/>
</dbReference>
<comment type="similarity">
    <text evidence="2">Belongs to the serine/threonine dehydratase family.</text>
</comment>
<dbReference type="InterPro" id="IPR002912">
    <property type="entry name" value="ACT_dom"/>
</dbReference>
<dbReference type="Pfam" id="PF00291">
    <property type="entry name" value="PALP"/>
    <property type="match status" value="1"/>
</dbReference>
<dbReference type="EC" id="4.3.1.19" evidence="3"/>
<dbReference type="InterPro" id="IPR005789">
    <property type="entry name" value="Thr_deHydtase_catblc"/>
</dbReference>
<dbReference type="InterPro" id="IPR036052">
    <property type="entry name" value="TrpB-like_PALP_sf"/>
</dbReference>
<dbReference type="InterPro" id="IPR050147">
    <property type="entry name" value="Ser/Thr_Dehydratase"/>
</dbReference>
<dbReference type="AlphaFoldDB" id="A0A8J7W7C1"/>
<dbReference type="InterPro" id="IPR044561">
    <property type="entry name" value="ACT_ThrD-II-like"/>
</dbReference>
<dbReference type="Gene3D" id="3.40.50.1100">
    <property type="match status" value="2"/>
</dbReference>
<proteinExistence type="inferred from homology"/>
<dbReference type="PANTHER" id="PTHR48078:SF6">
    <property type="entry name" value="L-THREONINE DEHYDRATASE CATABOLIC TDCB"/>
    <property type="match status" value="1"/>
</dbReference>
<dbReference type="InterPro" id="IPR000634">
    <property type="entry name" value="Ser/Thr_deHydtase_PyrdxlP-BS"/>
</dbReference>
<dbReference type="GO" id="GO:0006565">
    <property type="term" value="P:L-serine catabolic process"/>
    <property type="evidence" value="ECO:0007669"/>
    <property type="project" value="TreeGrafter"/>
</dbReference>
<dbReference type="FunFam" id="3.40.50.1100:FF:000005">
    <property type="entry name" value="Threonine dehydratase catabolic"/>
    <property type="match status" value="1"/>
</dbReference>
<dbReference type="GO" id="GO:0003941">
    <property type="term" value="F:L-serine ammonia-lyase activity"/>
    <property type="evidence" value="ECO:0007669"/>
    <property type="project" value="TreeGrafter"/>
</dbReference>
<dbReference type="GO" id="GO:0004794">
    <property type="term" value="F:threonine deaminase activity"/>
    <property type="evidence" value="ECO:0007669"/>
    <property type="project" value="UniProtKB-EC"/>
</dbReference>
<dbReference type="CDD" id="cd01562">
    <property type="entry name" value="Thr-dehyd"/>
    <property type="match status" value="1"/>
</dbReference>
<dbReference type="NCBIfam" id="TIGR01127">
    <property type="entry name" value="ilvA_1Cterm"/>
    <property type="match status" value="1"/>
</dbReference>
<evidence type="ECO:0000256" key="4">
    <source>
        <dbReference type="ARBA" id="ARBA00022898"/>
    </source>
</evidence>
<dbReference type="CDD" id="cd04886">
    <property type="entry name" value="ACT_ThrD-II-like"/>
    <property type="match status" value="1"/>
</dbReference>
<dbReference type="PANTHER" id="PTHR48078">
    <property type="entry name" value="THREONINE DEHYDRATASE, MITOCHONDRIAL-RELATED"/>
    <property type="match status" value="1"/>
</dbReference>
<comment type="caution">
    <text evidence="7">The sequence shown here is derived from an EMBL/GenBank/DDBJ whole genome shotgun (WGS) entry which is preliminary data.</text>
</comment>
<dbReference type="GO" id="GO:0009097">
    <property type="term" value="P:isoleucine biosynthetic process"/>
    <property type="evidence" value="ECO:0007669"/>
    <property type="project" value="TreeGrafter"/>
</dbReference>
<evidence type="ECO:0000259" key="6">
    <source>
        <dbReference type="PROSITE" id="PS51671"/>
    </source>
</evidence>
<evidence type="ECO:0000256" key="1">
    <source>
        <dbReference type="ARBA" id="ARBA00001933"/>
    </source>
</evidence>
<evidence type="ECO:0000256" key="2">
    <source>
        <dbReference type="ARBA" id="ARBA00010869"/>
    </source>
</evidence>
<feature type="domain" description="ACT" evidence="6">
    <location>
        <begin position="327"/>
        <end position="399"/>
    </location>
</feature>
<dbReference type="Pfam" id="PF01842">
    <property type="entry name" value="ACT"/>
    <property type="match status" value="1"/>
</dbReference>
<reference evidence="7" key="1">
    <citation type="submission" date="2014-12" db="EMBL/GenBank/DDBJ databases">
        <authorList>
            <person name="Huang H.-H."/>
            <person name="Chen S.-C."/>
            <person name="Lai M.-C."/>
        </authorList>
    </citation>
    <scope>NUCLEOTIDE SEQUENCE</scope>
    <source>
        <strain evidence="7">K1F9705b</strain>
    </source>
</reference>